<gene>
    <name evidence="2" type="ORF">CBP51_07105</name>
</gene>
<dbReference type="Proteomes" id="UP000216101">
    <property type="component" value="Unassembled WGS sequence"/>
</dbReference>
<feature type="signal peptide" evidence="1">
    <location>
        <begin position="1"/>
        <end position="22"/>
    </location>
</feature>
<evidence type="ECO:0000256" key="1">
    <source>
        <dbReference type="SAM" id="SignalP"/>
    </source>
</evidence>
<sequence length="193" mass="21858">MKNLSIIVAALAMLSLPTTSFASDCAKWQSKLKSTQRNIDNGGGNQSQVRQWVKERDYYARTLERCHKKAGTHRWVEATGNSTRPLPSNKPARSKREKLRAMNTENPQLQQAIATCNYWIDQYNSNASPANHSFKTTACRYADQAQQIHATETTEAFTPSRSLKACVKPNNRIDGEVKRCMQGQIEPIWRSNN</sequence>
<dbReference type="AlphaFoldDB" id="A0A266QBN1"/>
<dbReference type="EMBL" id="NHNI01000001">
    <property type="protein sequence ID" value="OZY86771.1"/>
    <property type="molecule type" value="Genomic_DNA"/>
</dbReference>
<reference evidence="3" key="1">
    <citation type="submission" date="2017-05" db="EMBL/GenBank/DDBJ databases">
        <authorList>
            <person name="Barney B.M."/>
        </authorList>
    </citation>
    <scope>NUCLEOTIDE SEQUENCE [LARGE SCALE GENOMIC DNA]</scope>
    <source>
        <strain evidence="3">PSBB022</strain>
    </source>
</reference>
<proteinExistence type="predicted"/>
<comment type="caution">
    <text evidence="2">The sequence shown here is derived from an EMBL/GenBank/DDBJ whole genome shotgun (WGS) entry which is preliminary data.</text>
</comment>
<accession>A0A266QBN1</accession>
<dbReference type="RefSeq" id="WP_094984368.1">
    <property type="nucleotide sequence ID" value="NZ_NHNI01000001.1"/>
</dbReference>
<evidence type="ECO:0008006" key="4">
    <source>
        <dbReference type="Google" id="ProtNLM"/>
    </source>
</evidence>
<evidence type="ECO:0000313" key="3">
    <source>
        <dbReference type="Proteomes" id="UP000216101"/>
    </source>
</evidence>
<name>A0A266QBN1_9GAMM</name>
<protein>
    <recommendedName>
        <fullName evidence="4">Lysozyme inhibitor LprI N-terminal domain-containing protein</fullName>
    </recommendedName>
</protein>
<evidence type="ECO:0000313" key="2">
    <source>
        <dbReference type="EMBL" id="OZY86771.1"/>
    </source>
</evidence>
<keyword evidence="3" id="KW-1185">Reference proteome</keyword>
<feature type="chain" id="PRO_5013397475" description="Lysozyme inhibitor LprI N-terminal domain-containing protein" evidence="1">
    <location>
        <begin position="23"/>
        <end position="193"/>
    </location>
</feature>
<keyword evidence="1" id="KW-0732">Signal</keyword>
<organism evidence="2 3">
    <name type="scientific">Cellvibrio mixtus</name>
    <dbReference type="NCBI Taxonomy" id="39650"/>
    <lineage>
        <taxon>Bacteria</taxon>
        <taxon>Pseudomonadati</taxon>
        <taxon>Pseudomonadota</taxon>
        <taxon>Gammaproteobacteria</taxon>
        <taxon>Cellvibrionales</taxon>
        <taxon>Cellvibrionaceae</taxon>
        <taxon>Cellvibrio</taxon>
    </lineage>
</organism>